<dbReference type="Pfam" id="PF00440">
    <property type="entry name" value="TetR_N"/>
    <property type="match status" value="1"/>
</dbReference>
<feature type="DNA-binding region" description="H-T-H motif" evidence="2">
    <location>
        <begin position="38"/>
        <end position="57"/>
    </location>
</feature>
<gene>
    <name evidence="4" type="ORF">R55214_HHFBAMCI_00404</name>
</gene>
<evidence type="ECO:0000256" key="1">
    <source>
        <dbReference type="ARBA" id="ARBA00023125"/>
    </source>
</evidence>
<dbReference type="Proteomes" id="UP001314166">
    <property type="component" value="Unassembled WGS sequence"/>
</dbReference>
<protein>
    <submittedName>
        <fullName evidence="4">AcrR family</fullName>
    </submittedName>
</protein>
<reference evidence="4 5" key="1">
    <citation type="submission" date="2023-10" db="EMBL/GenBank/DDBJ databases">
        <authorList>
            <person name="Botero Cardona J."/>
        </authorList>
    </citation>
    <scope>NUCLEOTIDE SEQUENCE [LARGE SCALE GENOMIC DNA]</scope>
    <source>
        <strain evidence="4 5">R-55214</strain>
    </source>
</reference>
<dbReference type="SUPFAM" id="SSF46689">
    <property type="entry name" value="Homeodomain-like"/>
    <property type="match status" value="1"/>
</dbReference>
<dbReference type="RefSeq" id="WP_338343428.1">
    <property type="nucleotide sequence ID" value="NZ_CAUZLH010000005.1"/>
</dbReference>
<sequence length="189" mass="22365">MTDSKPEIKRQVQVQQTYRLLWQALDQLMSEKEFDKISISSVCLEAGIARRTFYRHFSTIDELLKERIEQLIQDFYQLPKQTIVHFDDLIVAIYSYFKPHKAFLSRLNQRGKSHLLQQVILENRNLSIFGNGQEQRSKLIYYFGSGGISNLLQYFIVTDFQDEIAEVREMANELLVHFGMLAQYEKKHH</sequence>
<evidence type="ECO:0000259" key="3">
    <source>
        <dbReference type="PROSITE" id="PS50977"/>
    </source>
</evidence>
<dbReference type="InterPro" id="IPR001647">
    <property type="entry name" value="HTH_TetR"/>
</dbReference>
<evidence type="ECO:0000313" key="4">
    <source>
        <dbReference type="EMBL" id="CAK1232049.1"/>
    </source>
</evidence>
<keyword evidence="1 2" id="KW-0238">DNA-binding</keyword>
<dbReference type="PANTHER" id="PTHR43479">
    <property type="entry name" value="ACREF/ENVCD OPERON REPRESSOR-RELATED"/>
    <property type="match status" value="1"/>
</dbReference>
<dbReference type="InterPro" id="IPR009057">
    <property type="entry name" value="Homeodomain-like_sf"/>
</dbReference>
<dbReference type="InterPro" id="IPR050624">
    <property type="entry name" value="HTH-type_Tx_Regulator"/>
</dbReference>
<name>A0ABN9YM19_9LACO</name>
<dbReference type="Gene3D" id="1.10.357.10">
    <property type="entry name" value="Tetracycline Repressor, domain 2"/>
    <property type="match status" value="1"/>
</dbReference>
<comment type="caution">
    <text evidence="4">The sequence shown here is derived from an EMBL/GenBank/DDBJ whole genome shotgun (WGS) entry which is preliminary data.</text>
</comment>
<organism evidence="4 5">
    <name type="scientific">Fructobacillus evanidus</name>
    <dbReference type="NCBI Taxonomy" id="3064281"/>
    <lineage>
        <taxon>Bacteria</taxon>
        <taxon>Bacillati</taxon>
        <taxon>Bacillota</taxon>
        <taxon>Bacilli</taxon>
        <taxon>Lactobacillales</taxon>
        <taxon>Lactobacillaceae</taxon>
        <taxon>Fructobacillus</taxon>
    </lineage>
</organism>
<dbReference type="EMBL" id="CAUZMB010000002">
    <property type="protein sequence ID" value="CAK1232049.1"/>
    <property type="molecule type" value="Genomic_DNA"/>
</dbReference>
<evidence type="ECO:0000256" key="2">
    <source>
        <dbReference type="PROSITE-ProRule" id="PRU00335"/>
    </source>
</evidence>
<evidence type="ECO:0000313" key="5">
    <source>
        <dbReference type="Proteomes" id="UP001314166"/>
    </source>
</evidence>
<dbReference type="PROSITE" id="PS50977">
    <property type="entry name" value="HTH_TETR_2"/>
    <property type="match status" value="1"/>
</dbReference>
<proteinExistence type="predicted"/>
<accession>A0ABN9YM19</accession>
<feature type="domain" description="HTH tetR-type" evidence="3">
    <location>
        <begin position="15"/>
        <end position="75"/>
    </location>
</feature>
<keyword evidence="5" id="KW-1185">Reference proteome</keyword>
<dbReference type="PANTHER" id="PTHR43479:SF11">
    <property type="entry name" value="ACREF_ENVCD OPERON REPRESSOR-RELATED"/>
    <property type="match status" value="1"/>
</dbReference>